<evidence type="ECO:0000256" key="2">
    <source>
        <dbReference type="SAM" id="Phobius"/>
    </source>
</evidence>
<dbReference type="RefSeq" id="WP_011611938.1">
    <property type="nucleotide sequence ID" value="NC_008312.1"/>
</dbReference>
<dbReference type="STRING" id="203124.Tery_2351"/>
<evidence type="ECO:0000313" key="3">
    <source>
        <dbReference type="EMBL" id="ABG51571.1"/>
    </source>
</evidence>
<proteinExistence type="predicted"/>
<dbReference type="KEGG" id="ter:Tery_2351"/>
<dbReference type="EMBL" id="CP000393">
    <property type="protein sequence ID" value="ABG51571.1"/>
    <property type="molecule type" value="Genomic_DNA"/>
</dbReference>
<feature type="coiled-coil region" evidence="1">
    <location>
        <begin position="80"/>
        <end position="140"/>
    </location>
</feature>
<accession>Q112K3</accession>
<feature type="transmembrane region" description="Helical" evidence="2">
    <location>
        <begin position="7"/>
        <end position="27"/>
    </location>
</feature>
<dbReference type="AlphaFoldDB" id="Q112K3"/>
<keyword evidence="2" id="KW-1133">Transmembrane helix</keyword>
<keyword evidence="2" id="KW-0812">Transmembrane</keyword>
<keyword evidence="2" id="KW-0472">Membrane</keyword>
<reference evidence="3" key="1">
    <citation type="submission" date="2006-06" db="EMBL/GenBank/DDBJ databases">
        <title>Complete sequence of Trichodesmium erythraeum IMS101.</title>
        <authorList>
            <consortium name="US DOE Joint Genome Institute"/>
            <person name="Copeland A."/>
            <person name="Lucas S."/>
            <person name="Lapidus A."/>
            <person name="Barry K."/>
            <person name="Detter J.C."/>
            <person name="Glavina del Rio T."/>
            <person name="Hammon N."/>
            <person name="Israni S."/>
            <person name="Dalin E."/>
            <person name="Tice H."/>
            <person name="Pitluck S."/>
            <person name="Kiss H."/>
            <person name="Munk A.C."/>
            <person name="Brettin T."/>
            <person name="Bruce D."/>
            <person name="Han C."/>
            <person name="Tapia R."/>
            <person name="Gilna P."/>
            <person name="Schmutz J."/>
            <person name="Larimer F."/>
            <person name="Land M."/>
            <person name="Hauser L."/>
            <person name="Kyrpides N."/>
            <person name="Kim E."/>
            <person name="Richardson P."/>
        </authorList>
    </citation>
    <scope>NUCLEOTIDE SEQUENCE [LARGE SCALE GENOMIC DNA]</scope>
    <source>
        <strain evidence="3">IMS101</strain>
    </source>
</reference>
<dbReference type="OrthoDB" id="468472at2"/>
<gene>
    <name evidence="3" type="ordered locus">Tery_2351</name>
</gene>
<keyword evidence="1" id="KW-0175">Coiled coil</keyword>
<protein>
    <submittedName>
        <fullName evidence="3">Uncharacterized protein</fullName>
    </submittedName>
</protein>
<dbReference type="HOGENOM" id="CLU_1337028_0_0_3"/>
<sequence>MLHRLRFLEIAEYVFIFASAVGIFVNYFWQKPIVYPLGLVLISLLINLVNRRNLGAQIKAIKFETTGKIDKYQDSISEIISELQNNIKSLKSTTEVLEIHQVEEKIQPLLETLKTLSNRLDIQEKTIKLLQAELNLFSQQFNQRPELKQINDLASVIVDLQQFINKLPEWSSLREQSFQKLEEKVNQALLKLEKNIAAEKRKTDN</sequence>
<evidence type="ECO:0000256" key="1">
    <source>
        <dbReference type="SAM" id="Coils"/>
    </source>
</evidence>
<feature type="transmembrane region" description="Helical" evidence="2">
    <location>
        <begin position="33"/>
        <end position="49"/>
    </location>
</feature>
<name>Q112K3_TRIEI</name>
<dbReference type="eggNOG" id="ENOG5032S5Q">
    <property type="taxonomic scope" value="Bacteria"/>
</dbReference>
<organism evidence="3">
    <name type="scientific">Trichodesmium erythraeum (strain IMS101)</name>
    <dbReference type="NCBI Taxonomy" id="203124"/>
    <lineage>
        <taxon>Bacteria</taxon>
        <taxon>Bacillati</taxon>
        <taxon>Cyanobacteriota</taxon>
        <taxon>Cyanophyceae</taxon>
        <taxon>Oscillatoriophycideae</taxon>
        <taxon>Oscillatoriales</taxon>
        <taxon>Microcoleaceae</taxon>
        <taxon>Trichodesmium</taxon>
    </lineage>
</organism>